<dbReference type="Gene3D" id="1.10.246.130">
    <property type="match status" value="1"/>
</dbReference>
<dbReference type="GeneID" id="8825886"/>
<dbReference type="Gene3D" id="3.60.20.40">
    <property type="match status" value="1"/>
</dbReference>
<dbReference type="EMBL" id="CP001932">
    <property type="protein sequence ID" value="ADD06578.1"/>
    <property type="molecule type" value="Genomic_DNA"/>
</dbReference>
<dbReference type="GO" id="GO:0006751">
    <property type="term" value="P:glutathione catabolic process"/>
    <property type="evidence" value="ECO:0007669"/>
    <property type="project" value="InterPro"/>
</dbReference>
<evidence type="ECO:0000313" key="4">
    <source>
        <dbReference type="Proteomes" id="UP000011543"/>
    </source>
</evidence>
<keyword evidence="1" id="KW-0808">Transferase</keyword>
<reference evidence="1" key="4">
    <citation type="submission" date="2016-09" db="EMBL/GenBank/DDBJ databases">
        <authorList>
            <person name="Pfeiffer F."/>
        </authorList>
    </citation>
    <scope>NUCLEOTIDE SEQUENCE</scope>
    <source>
        <strain evidence="1">ATCC 43099</strain>
    </source>
</reference>
<evidence type="ECO:0000313" key="1">
    <source>
        <dbReference type="EMBL" id="ADD06578.1"/>
    </source>
</evidence>
<dbReference type="InterPro" id="IPR052896">
    <property type="entry name" value="GGT-like_enzyme"/>
</dbReference>
<dbReference type="AlphaFoldDB" id="D3SR22"/>
<dbReference type="GO" id="GO:0036374">
    <property type="term" value="F:glutathione hydrolase activity"/>
    <property type="evidence" value="ECO:0007669"/>
    <property type="project" value="InterPro"/>
</dbReference>
<dbReference type="SUPFAM" id="SSF56235">
    <property type="entry name" value="N-terminal nucleophile aminohydrolases (Ntn hydrolases)"/>
    <property type="match status" value="1"/>
</dbReference>
<dbReference type="PATRIC" id="fig|547559.17.peg.1010"/>
<sequence>MSAPNGPQTGRPPTRAENGMIATSHHLASQAGLTALEEGGSAVDAAIAANAVLSVVYPHMAGLGGDGFWLIHDPDESAVQALNASGPAGDEASREFYRERGQDSIPDRGPEAALTVPGAVDGWRETHDAYGELEWSSLFESAIGYARDGMPVSRSVADWIVEDVPVFEEYPSTHDIFLPDGSPPAVGDRIKQPDLADSLEVIAEQGARAGFYEGDIAERICEDLHDRGSPLRSDDFANFEAEWVDPITTTYRGYTVHEFPPNTQGFAALQILNLIEEFDVASWGDGTVEYYHHLAEAVKVAFADRDEWLTDPDFVDIPVDELTAKKYADERRDLIESDSALEMGAVDPGIEFSGDTDRVDDQGGDTVYFCAVDEDGLAVSVIQSIYHDFGSGVIGGDTGIIMQNRGSFFSLDDDHPNRLEPGKRTFHTLIPAMLTEGDDPYLLYGTMGGEGQPQTHAAMVTRLVDFGYDVQQAIEAPRWLMGRTWGTESRDLSLEGRISDEVIRGLRVRGQPTKVLADWDDNMGHAQAIRFDRERGWLEGGADPRGDGAALGY</sequence>
<dbReference type="InterPro" id="IPR000101">
    <property type="entry name" value="GGT_peptidase"/>
</dbReference>
<dbReference type="InterPro" id="IPR043137">
    <property type="entry name" value="GGT_ssub_C"/>
</dbReference>
<dbReference type="InterPro" id="IPR029055">
    <property type="entry name" value="Ntn_hydrolases_N"/>
</dbReference>
<evidence type="ECO:0000313" key="2">
    <source>
        <dbReference type="EMBL" id="ELY31961.1"/>
    </source>
</evidence>
<accession>D3SR22</accession>
<dbReference type="GO" id="GO:0103068">
    <property type="term" value="F:leukotriene C4 gamma-glutamyl transferase activity"/>
    <property type="evidence" value="ECO:0007669"/>
    <property type="project" value="UniProtKB-EC"/>
</dbReference>
<dbReference type="Pfam" id="PF01019">
    <property type="entry name" value="G_glu_transpept"/>
    <property type="match status" value="1"/>
</dbReference>
<dbReference type="InterPro" id="IPR043138">
    <property type="entry name" value="GGT_lsub"/>
</dbReference>
<dbReference type="STRING" id="547559.Nmag_3026"/>
<dbReference type="PRINTS" id="PR01210">
    <property type="entry name" value="GGTRANSPTASE"/>
</dbReference>
<reference evidence="1 3" key="2">
    <citation type="journal article" date="2012" name="BMC Genomics">
        <title>A comparative genomics perspective on the genetic content of the alkaliphilic haloarchaeon Natrialba magadii ATCC 43099T.</title>
        <authorList>
            <person name="Siddaramappa S."/>
            <person name="Challacombe J.F."/>
            <person name="Decastro R.E."/>
            <person name="Pfeiffer F."/>
            <person name="Sastre D.E."/>
            <person name="Gimenez M.I."/>
            <person name="Paggi R.A."/>
            <person name="Detter J.C."/>
            <person name="Davenport K.W."/>
            <person name="Goodwin L.A."/>
            <person name="Kyrpides N."/>
            <person name="Tapia R."/>
            <person name="Pitluck S."/>
            <person name="Lucas S."/>
            <person name="Woyke T."/>
            <person name="Maupin-Furlow J.A."/>
        </authorList>
    </citation>
    <scope>NUCLEOTIDE SEQUENCE [LARGE SCALE GENOMIC DNA]</scope>
    <source>
        <strain evidence="1">ATCC 43099</strain>
        <strain evidence="3">ATCC 43099 / DSM 3394 / CCM 3739 / CIP 104546 / IAM 13178 / JCM 8861 / NBRC 102185 / NCIMB 2190 / MS3</strain>
    </source>
</reference>
<reference evidence="3" key="1">
    <citation type="submission" date="2010-02" db="EMBL/GenBank/DDBJ databases">
        <title>Complete sequence of chromosome of Natrialba magadii ATCC 43099.</title>
        <authorList>
            <consortium name="US DOE Joint Genome Institute"/>
            <person name="Lucas S."/>
            <person name="Copeland A."/>
            <person name="Lapidus A."/>
            <person name="Cheng J.-F."/>
            <person name="Bruce D."/>
            <person name="Goodwin L."/>
            <person name="Pitluck S."/>
            <person name="Davenport K."/>
            <person name="Saunders E."/>
            <person name="Detter J.C."/>
            <person name="Han C."/>
            <person name="Tapia R."/>
            <person name="Land M."/>
            <person name="Hauser L."/>
            <person name="Kyrpides N."/>
            <person name="Mikhailova N."/>
            <person name="De Castro R.E."/>
            <person name="Maupin-Furlow J.A."/>
            <person name="Woyke T."/>
        </authorList>
    </citation>
    <scope>NUCLEOTIDE SEQUENCE [LARGE SCALE GENOMIC DNA]</scope>
    <source>
        <strain evidence="3">ATCC 43099 / DSM 3394 / CCM 3739 / CIP 104546 / IAM 13178 / JCM 8861 / NBRC 102185 / NCIMB 2190 / MS3</strain>
    </source>
</reference>
<dbReference type="OrthoDB" id="183046at2157"/>
<name>D3SR22_NATMM</name>
<keyword evidence="3" id="KW-1185">Reference proteome</keyword>
<dbReference type="eggNOG" id="arCOG04053">
    <property type="taxonomic scope" value="Archaea"/>
</dbReference>
<dbReference type="EMBL" id="AOHS01000023">
    <property type="protein sequence ID" value="ELY31961.1"/>
    <property type="molecule type" value="Genomic_DNA"/>
</dbReference>
<dbReference type="PaxDb" id="547559-Nmag_3026"/>
<gene>
    <name evidence="1" type="primary">ggt1</name>
    <name evidence="1" type="ordered locus">Nmag_3026</name>
    <name evidence="2" type="ORF">C500_05268</name>
</gene>
<dbReference type="PANTHER" id="PTHR43881:SF1">
    <property type="entry name" value="GAMMA-GLUTAMYLTRANSPEPTIDASE (AFU_ORTHOLOGUE AFUA_4G13580)"/>
    <property type="match status" value="1"/>
</dbReference>
<dbReference type="MEROPS" id="T03.025"/>
<keyword evidence="1" id="KW-0012">Acyltransferase</keyword>
<dbReference type="EC" id="2.3.2.2" evidence="1"/>
<proteinExistence type="predicted"/>
<evidence type="ECO:0000313" key="3">
    <source>
        <dbReference type="Proteomes" id="UP000001879"/>
    </source>
</evidence>
<protein>
    <submittedName>
        <fullName evidence="1">Gamma-glutamyltransferase</fullName>
        <ecNumber evidence="1">2.3.2.2</ecNumber>
    </submittedName>
</protein>
<reference evidence="2 4" key="3">
    <citation type="journal article" date="2014" name="PLoS Genet.">
        <title>Phylogenetically driven sequencing of extremely halophilic archaea reveals strategies for static and dynamic osmo-response.</title>
        <authorList>
            <person name="Becker E.A."/>
            <person name="Seitzer P.M."/>
            <person name="Tritt A."/>
            <person name="Larsen D."/>
            <person name="Krusor M."/>
            <person name="Yao A.I."/>
            <person name="Wu D."/>
            <person name="Madern D."/>
            <person name="Eisen J.A."/>
            <person name="Darling A.E."/>
            <person name="Facciotti M.T."/>
        </authorList>
    </citation>
    <scope>NUCLEOTIDE SEQUENCE [LARGE SCALE GENOMIC DNA]</scope>
    <source>
        <strain evidence="4">ATCC 43099 / DSM 3394 / CCM 3739 / CIP 104546 / IAM 13178 / JCM 8861 / NBRC 102185 / NCIMB 2190 / MS3</strain>
        <strain evidence="2">MS-3</strain>
    </source>
</reference>
<organism evidence="1 3">
    <name type="scientific">Natrialba magadii (strain ATCC 43099 / DSM 3394 / CCM 3739 / CIP 104546 / IAM 13178 / JCM 8861 / NBRC 102185 / NCIMB 2190 / MS3)</name>
    <name type="common">Natronobacterium magadii</name>
    <dbReference type="NCBI Taxonomy" id="547559"/>
    <lineage>
        <taxon>Archaea</taxon>
        <taxon>Methanobacteriati</taxon>
        <taxon>Methanobacteriota</taxon>
        <taxon>Stenosarchaea group</taxon>
        <taxon>Halobacteria</taxon>
        <taxon>Halobacteriales</taxon>
        <taxon>Natrialbaceae</taxon>
        <taxon>Natrialba</taxon>
    </lineage>
</organism>
<dbReference type="PANTHER" id="PTHR43881">
    <property type="entry name" value="GAMMA-GLUTAMYLTRANSPEPTIDASE (AFU_ORTHOLOGUE AFUA_4G13580)"/>
    <property type="match status" value="1"/>
</dbReference>
<dbReference type="HOGENOM" id="CLU_014813_3_2_2"/>
<dbReference type="RefSeq" id="WP_004214722.1">
    <property type="nucleotide sequence ID" value="NC_013922.1"/>
</dbReference>
<dbReference type="Proteomes" id="UP000001879">
    <property type="component" value="Chromosome"/>
</dbReference>
<dbReference type="KEGG" id="nmg:Nmag_3026"/>
<dbReference type="Proteomes" id="UP000011543">
    <property type="component" value="Unassembled WGS sequence"/>
</dbReference>
<dbReference type="NCBIfam" id="TIGR00066">
    <property type="entry name" value="g_glut_trans"/>
    <property type="match status" value="1"/>
</dbReference>